<evidence type="ECO:0000313" key="19">
    <source>
        <dbReference type="EMBL" id="JAG10536.1"/>
    </source>
</evidence>
<evidence type="ECO:0000256" key="12">
    <source>
        <dbReference type="ARBA" id="ARBA00023254"/>
    </source>
</evidence>
<evidence type="ECO:0000313" key="20">
    <source>
        <dbReference type="EMBL" id="JAG22930.1"/>
    </source>
</evidence>
<keyword evidence="6" id="KW-0132">Cell division</keyword>
<keyword evidence="12" id="KW-0469">Meiosis</keyword>
<evidence type="ECO:0000256" key="9">
    <source>
        <dbReference type="ARBA" id="ARBA00022871"/>
    </source>
</evidence>
<keyword evidence="8" id="KW-0221">Differentiation</keyword>
<keyword evidence="10" id="KW-0175">Coiled coil</keyword>
<organism evidence="19">
    <name type="scientific">Lygus hesperus</name>
    <name type="common">Western plant bug</name>
    <dbReference type="NCBI Taxonomy" id="30085"/>
    <lineage>
        <taxon>Eukaryota</taxon>
        <taxon>Metazoa</taxon>
        <taxon>Ecdysozoa</taxon>
        <taxon>Arthropoda</taxon>
        <taxon>Hexapoda</taxon>
        <taxon>Insecta</taxon>
        <taxon>Pterygota</taxon>
        <taxon>Neoptera</taxon>
        <taxon>Paraneoptera</taxon>
        <taxon>Hemiptera</taxon>
        <taxon>Heteroptera</taxon>
        <taxon>Panheteroptera</taxon>
        <taxon>Cimicomorpha</taxon>
        <taxon>Miridae</taxon>
        <taxon>Mirini</taxon>
        <taxon>Lygus</taxon>
    </lineage>
</organism>
<comment type="subunit">
    <text evidence="17">Belongs to the multiprotein complex Integrator, at least composed of IntS1, IntS2, IntS3, IntS4, omd/IntS5, IntS6, defl/IntS7, IntS8, IntS9, IntS10, IntS11, IntS12, asun/IntS13, IntS14 and IntS15. The core complex associates with protein phosphatase 2A subunits mts/PP2A and Pp2A-29B, to form the Integrator-PP2A (INTAC) complex.</text>
</comment>
<keyword evidence="11" id="KW-0539">Nucleus</keyword>
<evidence type="ECO:0000256" key="18">
    <source>
        <dbReference type="SAM" id="MobiDB-lite"/>
    </source>
</evidence>
<dbReference type="GO" id="GO:0051642">
    <property type="term" value="P:centrosome localization"/>
    <property type="evidence" value="ECO:0007669"/>
    <property type="project" value="TreeGrafter"/>
</dbReference>
<sequence length="687" mass="76686">MLTPPSFLLEESLHPANHKTIFILDHTPEFGIQRESLIEFDFNKARAPGFIPLAPVAKSLWTCSVECAVEYCRIAWDLFPTGKLIRFVVSDWKSHVLNSWNSSQQTLSHLLNGLALIGVPPPPNADPDPTKVYSINHGLQAAVSIMCESTDQQHEKRTSLNESTVPVVNRCRVICITSVTNRDKIVELENKMLSELIVGNKFAASSDLLIPVDLCEFIILSVGPTLIENIPRHKVSNILESEMHSVKTNGGLANKLTSLILKHYNLASTTVTGIPMKEEQNASSSANYDVEIFHPAKAHETLFKGSSVDVDQIKSLKENFEYYTVTLKWSTPRGLTASEMHNCTAMHRITPVDVNSRPSSCLINFLIGGRSVMLEVIRRGGLKSLSHLLASHSGQIYMHSLAIGRSPHEDPPSISEGTGGRVTDYRITDFGNFMMQNRLFPIKGSRVQGSTLKRTKTRLDRHTKFWPMTISSTVIFNYKQYLEPILNIMLLPELRESDVVQCKQCIFSLIGNEAKHEPLHIMNTGQRGKGVKTSREEQYKQLWSELEAFLRAHCVTDKHINVLNCLLEVRNRDASDTFDKVDVDLALRELDQLNAKVERASVIRATTDSPLSPDATFHSTHSKTVLELWVSKFCRQKPRPDFVGLSTAQLIAGGRLKAKLYPQFKERPAPPGKGGKASSRAPAIIGD</sequence>
<accession>A0A0A9WSZ0</accession>
<proteinExistence type="inferred from homology"/>
<evidence type="ECO:0000256" key="6">
    <source>
        <dbReference type="ARBA" id="ARBA00022618"/>
    </source>
</evidence>
<evidence type="ECO:0000256" key="1">
    <source>
        <dbReference type="ARBA" id="ARBA00004123"/>
    </source>
</evidence>
<dbReference type="GO" id="GO:0032039">
    <property type="term" value="C:integrator complex"/>
    <property type="evidence" value="ECO:0007669"/>
    <property type="project" value="TreeGrafter"/>
</dbReference>
<dbReference type="Pfam" id="PF10221">
    <property type="entry name" value="Mat89Bb"/>
    <property type="match status" value="1"/>
</dbReference>
<dbReference type="EMBL" id="GBHO01033068">
    <property type="protein sequence ID" value="JAG10536.1"/>
    <property type="molecule type" value="Transcribed_RNA"/>
</dbReference>
<evidence type="ECO:0000256" key="16">
    <source>
        <dbReference type="ARBA" id="ARBA00061603"/>
    </source>
</evidence>
<dbReference type="PANTHER" id="PTHR12955">
    <property type="entry name" value="SARCOMA ANTIGEN NY-SAR-95-RELATED"/>
    <property type="match status" value="1"/>
</dbReference>
<keyword evidence="5" id="KW-0963">Cytoplasm</keyword>
<keyword evidence="13" id="KW-0131">Cell cycle</keyword>
<evidence type="ECO:0000256" key="11">
    <source>
        <dbReference type="ARBA" id="ARBA00023242"/>
    </source>
</evidence>
<name>A0A0A9WSZ0_LYGHE</name>
<evidence type="ECO:0000256" key="7">
    <source>
        <dbReference type="ARBA" id="ARBA00022776"/>
    </source>
</evidence>
<dbReference type="GO" id="GO:0051301">
    <property type="term" value="P:cell division"/>
    <property type="evidence" value="ECO:0007669"/>
    <property type="project" value="UniProtKB-KW"/>
</dbReference>
<evidence type="ECO:0000256" key="5">
    <source>
        <dbReference type="ARBA" id="ARBA00022490"/>
    </source>
</evidence>
<dbReference type="InterPro" id="IPR019355">
    <property type="entry name" value="Cell_cycle_regulator_Mat89Bb"/>
</dbReference>
<dbReference type="GO" id="GO:0007346">
    <property type="term" value="P:regulation of mitotic cell cycle"/>
    <property type="evidence" value="ECO:0007669"/>
    <property type="project" value="TreeGrafter"/>
</dbReference>
<evidence type="ECO:0000256" key="3">
    <source>
        <dbReference type="ARBA" id="ARBA00020501"/>
    </source>
</evidence>
<evidence type="ECO:0000256" key="15">
    <source>
        <dbReference type="ARBA" id="ARBA00032585"/>
    </source>
</evidence>
<dbReference type="PANTHER" id="PTHR12955:SF1">
    <property type="entry name" value="INTEGRATOR COMPLEX SUBUNIT 13"/>
    <property type="match status" value="1"/>
</dbReference>
<evidence type="ECO:0000256" key="2">
    <source>
        <dbReference type="ARBA" id="ARBA00004556"/>
    </source>
</evidence>
<gene>
    <name evidence="20" type="ORF">CM83_70147</name>
    <name evidence="19" type="ORF">CM83_70149</name>
</gene>
<keyword evidence="9" id="KW-0744">Spermatogenesis</keyword>
<evidence type="ECO:0000256" key="17">
    <source>
        <dbReference type="ARBA" id="ARBA00065185"/>
    </source>
</evidence>
<evidence type="ECO:0000256" key="4">
    <source>
        <dbReference type="ARBA" id="ARBA00022473"/>
    </source>
</evidence>
<dbReference type="GO" id="GO:0051321">
    <property type="term" value="P:meiotic cell cycle"/>
    <property type="evidence" value="ECO:0007669"/>
    <property type="project" value="UniProtKB-KW"/>
</dbReference>
<comment type="subcellular location">
    <subcellularLocation>
        <location evidence="2">Cytoplasm</location>
        <location evidence="2">Perinuclear region</location>
    </subcellularLocation>
    <subcellularLocation>
        <location evidence="1">Nucleus</location>
    </subcellularLocation>
</comment>
<keyword evidence="4" id="KW-0217">Developmental protein</keyword>
<evidence type="ECO:0000256" key="14">
    <source>
        <dbReference type="ARBA" id="ARBA00030658"/>
    </source>
</evidence>
<evidence type="ECO:0000256" key="10">
    <source>
        <dbReference type="ARBA" id="ARBA00023054"/>
    </source>
</evidence>
<dbReference type="GO" id="GO:0030154">
    <property type="term" value="P:cell differentiation"/>
    <property type="evidence" value="ECO:0007669"/>
    <property type="project" value="UniProtKB-KW"/>
</dbReference>
<keyword evidence="7" id="KW-0498">Mitosis</keyword>
<dbReference type="GO" id="GO:0007283">
    <property type="term" value="P:spermatogenesis"/>
    <property type="evidence" value="ECO:0007669"/>
    <property type="project" value="UniProtKB-KW"/>
</dbReference>
<dbReference type="EMBL" id="GBHO01020674">
    <property type="protein sequence ID" value="JAG22930.1"/>
    <property type="molecule type" value="Transcribed_RNA"/>
</dbReference>
<reference evidence="19" key="1">
    <citation type="journal article" date="2014" name="PLoS ONE">
        <title>Transcriptome-Based Identification of ABC Transporters in the Western Tarnished Plant Bug Lygus hesperus.</title>
        <authorList>
            <person name="Hull J.J."/>
            <person name="Chaney K."/>
            <person name="Geib S.M."/>
            <person name="Fabrick J.A."/>
            <person name="Brent C.S."/>
            <person name="Walsh D."/>
            <person name="Lavine L.C."/>
        </authorList>
    </citation>
    <scope>NUCLEOTIDE SEQUENCE</scope>
</reference>
<reference evidence="19" key="2">
    <citation type="submission" date="2014-07" db="EMBL/GenBank/DDBJ databases">
        <authorList>
            <person name="Hull J."/>
        </authorList>
    </citation>
    <scope>NUCLEOTIDE SEQUENCE</scope>
</reference>
<comment type="similarity">
    <text evidence="16">Belongs to the Integrator subunit 13 family.</text>
</comment>
<protein>
    <recommendedName>
        <fullName evidence="3">Protein asunder</fullName>
    </recommendedName>
    <alternativeName>
        <fullName evidence="15">Cell cycle regulator Mat89Bb</fullName>
    </alternativeName>
    <alternativeName>
        <fullName evidence="14">Set apart in position or space protein</fullName>
    </alternativeName>
</protein>
<feature type="region of interest" description="Disordered" evidence="18">
    <location>
        <begin position="664"/>
        <end position="687"/>
    </location>
</feature>
<evidence type="ECO:0000256" key="13">
    <source>
        <dbReference type="ARBA" id="ARBA00023306"/>
    </source>
</evidence>
<dbReference type="AlphaFoldDB" id="A0A0A9WSZ0"/>
<evidence type="ECO:0000256" key="8">
    <source>
        <dbReference type="ARBA" id="ARBA00022782"/>
    </source>
</evidence>
<dbReference type="GO" id="GO:0048471">
    <property type="term" value="C:perinuclear region of cytoplasm"/>
    <property type="evidence" value="ECO:0007669"/>
    <property type="project" value="UniProtKB-SubCell"/>
</dbReference>